<feature type="repeat" description="TPR" evidence="5">
    <location>
        <begin position="191"/>
        <end position="224"/>
    </location>
</feature>
<dbReference type="PROSITE" id="PS50005">
    <property type="entry name" value="TPR"/>
    <property type="match status" value="1"/>
</dbReference>
<evidence type="ECO:0000313" key="10">
    <source>
        <dbReference type="Proteomes" id="UP000326759"/>
    </source>
</evidence>
<organism evidence="9 10">
    <name type="scientific">Armadillidium nasatum</name>
    <dbReference type="NCBI Taxonomy" id="96803"/>
    <lineage>
        <taxon>Eukaryota</taxon>
        <taxon>Metazoa</taxon>
        <taxon>Ecdysozoa</taxon>
        <taxon>Arthropoda</taxon>
        <taxon>Crustacea</taxon>
        <taxon>Multicrustacea</taxon>
        <taxon>Malacostraca</taxon>
        <taxon>Eumalacostraca</taxon>
        <taxon>Peracarida</taxon>
        <taxon>Isopoda</taxon>
        <taxon>Oniscidea</taxon>
        <taxon>Crinocheta</taxon>
        <taxon>Armadillidiidae</taxon>
        <taxon>Armadillidium</taxon>
    </lineage>
</organism>
<accession>A0A5N5TI68</accession>
<keyword evidence="7" id="KW-0472">Membrane</keyword>
<feature type="compositionally biased region" description="Basic and acidic residues" evidence="6">
    <location>
        <begin position="82"/>
        <end position="100"/>
    </location>
</feature>
<dbReference type="PANTHER" id="PTHR46423">
    <property type="entry name" value="RNA POLYMERASE II-ASSOCIATED PROTEIN 3"/>
    <property type="match status" value="1"/>
</dbReference>
<protein>
    <recommendedName>
        <fullName evidence="4">RNA polymerase II-associated protein 3</fullName>
    </recommendedName>
</protein>
<dbReference type="InterPro" id="IPR025986">
    <property type="entry name" value="RPAP3-like_C"/>
</dbReference>
<evidence type="ECO:0000259" key="8">
    <source>
        <dbReference type="Pfam" id="PF13877"/>
    </source>
</evidence>
<reference evidence="9 10" key="1">
    <citation type="journal article" date="2019" name="PLoS Biol.">
        <title>Sex chromosomes control vertical transmission of feminizing Wolbachia symbionts in an isopod.</title>
        <authorList>
            <person name="Becking T."/>
            <person name="Chebbi M.A."/>
            <person name="Giraud I."/>
            <person name="Moumen B."/>
            <person name="Laverre T."/>
            <person name="Caubet Y."/>
            <person name="Peccoud J."/>
            <person name="Gilbert C."/>
            <person name="Cordaux R."/>
        </authorList>
    </citation>
    <scope>NUCLEOTIDE SEQUENCE [LARGE SCALE GENOMIC DNA]</scope>
    <source>
        <strain evidence="9">ANa2</strain>
        <tissue evidence="9">Whole body excluding digestive tract and cuticle</tissue>
    </source>
</reference>
<evidence type="ECO:0000256" key="7">
    <source>
        <dbReference type="SAM" id="Phobius"/>
    </source>
</evidence>
<comment type="caution">
    <text evidence="9">The sequence shown here is derived from an EMBL/GenBank/DDBJ whole genome shotgun (WGS) entry which is preliminary data.</text>
</comment>
<dbReference type="Gene3D" id="1.25.40.10">
    <property type="entry name" value="Tetratricopeptide repeat domain"/>
    <property type="match status" value="1"/>
</dbReference>
<dbReference type="SUPFAM" id="SSF48452">
    <property type="entry name" value="TPR-like"/>
    <property type="match status" value="1"/>
</dbReference>
<keyword evidence="1" id="KW-0677">Repeat</keyword>
<feature type="region of interest" description="Disordered" evidence="6">
    <location>
        <begin position="82"/>
        <end position="118"/>
    </location>
</feature>
<evidence type="ECO:0000313" key="9">
    <source>
        <dbReference type="EMBL" id="KAB7506306.1"/>
    </source>
</evidence>
<feature type="domain" description="RNA-polymerase II-associated protein 3-like C-terminal" evidence="8">
    <location>
        <begin position="346"/>
        <end position="430"/>
    </location>
</feature>
<dbReference type="Pfam" id="PF13877">
    <property type="entry name" value="RPAP3_C"/>
    <property type="match status" value="1"/>
</dbReference>
<dbReference type="InterPro" id="IPR011990">
    <property type="entry name" value="TPR-like_helical_dom_sf"/>
</dbReference>
<dbReference type="Proteomes" id="UP000326759">
    <property type="component" value="Unassembled WGS sequence"/>
</dbReference>
<feature type="transmembrane region" description="Helical" evidence="7">
    <location>
        <begin position="12"/>
        <end position="35"/>
    </location>
</feature>
<name>A0A5N5TI68_9CRUS</name>
<keyword evidence="10" id="KW-1185">Reference proteome</keyword>
<gene>
    <name evidence="9" type="primary">RPAP3</name>
    <name evidence="9" type="ORF">Anas_09501</name>
</gene>
<evidence type="ECO:0000256" key="2">
    <source>
        <dbReference type="ARBA" id="ARBA00022803"/>
    </source>
</evidence>
<dbReference type="InterPro" id="IPR051966">
    <property type="entry name" value="RPAP3"/>
</dbReference>
<dbReference type="InterPro" id="IPR019734">
    <property type="entry name" value="TPR_rpt"/>
</dbReference>
<dbReference type="GO" id="GO:0101031">
    <property type="term" value="C:protein folding chaperone complex"/>
    <property type="evidence" value="ECO:0007669"/>
    <property type="project" value="TreeGrafter"/>
</dbReference>
<evidence type="ECO:0000256" key="3">
    <source>
        <dbReference type="ARBA" id="ARBA00038275"/>
    </source>
</evidence>
<dbReference type="AlphaFoldDB" id="A0A5N5TI68"/>
<dbReference type="SMART" id="SM00028">
    <property type="entry name" value="TPR"/>
    <property type="match status" value="3"/>
</dbReference>
<evidence type="ECO:0000256" key="4">
    <source>
        <dbReference type="ARBA" id="ARBA00040133"/>
    </source>
</evidence>
<evidence type="ECO:0000256" key="6">
    <source>
        <dbReference type="SAM" id="MobiDB-lite"/>
    </source>
</evidence>
<evidence type="ECO:0000256" key="1">
    <source>
        <dbReference type="ARBA" id="ARBA00022737"/>
    </source>
</evidence>
<proteinExistence type="inferred from homology"/>
<comment type="similarity">
    <text evidence="3">Belongs to the RPAP3 family.</text>
</comment>
<dbReference type="EMBL" id="SEYY01000884">
    <property type="protein sequence ID" value="KAB7506306.1"/>
    <property type="molecule type" value="Genomic_DNA"/>
</dbReference>
<sequence length="439" mass="49962">MGVLQKDLLIRNVAVLGFICILKLLNLILFVRMTLQEIQLSAKNNSEELQDYLRDLKHWEEGIKQDDLDLKKKKNLNVKDMSIESKKDNKSTKLETEVLRESNSGNNKTQHTPMIPDHHKGKAEKLKEEGNKLYAQGKYSDAVGKYTQGIGLDSSNKLLPANRAMALIKLGKFKAAEKDCSKALALDPCYIKAYLRRATARMKTSNIPGAIKDYEMALELEPWNKTTRKELEKLKMENVLDEDVPPLEESPLVLNKVTSKNIENIQVKKTDNEKIPLSPKSSFQKPLVKISVEKVSSREKLDELLDTSRKKESSIKTSKNITTNIETFEKLPDVSNGEKLDVPPIPKTSHQFSQDWKKVSKSSELTHLYLKKIPVSFFDGIEIEVELLIEIFSTICDKYLDNEEAALIVESLMKTRGFSINMAFLDQKQKEVNSVIRLV</sequence>
<dbReference type="OrthoDB" id="2942533at2759"/>
<keyword evidence="7" id="KW-0812">Transmembrane</keyword>
<dbReference type="PANTHER" id="PTHR46423:SF1">
    <property type="entry name" value="RNA POLYMERASE II-ASSOCIATED PROTEIN 3"/>
    <property type="match status" value="1"/>
</dbReference>
<keyword evidence="2 5" id="KW-0802">TPR repeat</keyword>
<feature type="compositionally biased region" description="Polar residues" evidence="6">
    <location>
        <begin position="101"/>
        <end position="112"/>
    </location>
</feature>
<keyword evidence="7" id="KW-1133">Transmembrane helix</keyword>
<evidence type="ECO:0000256" key="5">
    <source>
        <dbReference type="PROSITE-ProRule" id="PRU00339"/>
    </source>
</evidence>